<evidence type="ECO:0000256" key="5">
    <source>
        <dbReference type="ARBA" id="ARBA00023088"/>
    </source>
</evidence>
<feature type="compositionally biased region" description="Pro residues" evidence="6">
    <location>
        <begin position="859"/>
        <end position="886"/>
    </location>
</feature>
<evidence type="ECO:0000256" key="4">
    <source>
        <dbReference type="ARBA" id="ARBA00022729"/>
    </source>
</evidence>
<feature type="compositionally biased region" description="Pro residues" evidence="6">
    <location>
        <begin position="150"/>
        <end position="164"/>
    </location>
</feature>
<evidence type="ECO:0000256" key="1">
    <source>
        <dbReference type="ARBA" id="ARBA00004191"/>
    </source>
</evidence>
<evidence type="ECO:0000256" key="7">
    <source>
        <dbReference type="SAM" id="Phobius"/>
    </source>
</evidence>
<keyword evidence="7" id="KW-1133">Transmembrane helix</keyword>
<organism evidence="8 9">
    <name type="scientific">Lactiplantibacillus dongliensis</name>
    <dbReference type="NCBI Taxonomy" id="2559919"/>
    <lineage>
        <taxon>Bacteria</taxon>
        <taxon>Bacillati</taxon>
        <taxon>Bacillota</taxon>
        <taxon>Bacilli</taxon>
        <taxon>Lactobacillales</taxon>
        <taxon>Lactobacillaceae</taxon>
        <taxon>Lactiplantibacillus</taxon>
    </lineage>
</organism>
<keyword evidence="3" id="KW-0964">Secreted</keyword>
<feature type="region of interest" description="Disordered" evidence="6">
    <location>
        <begin position="825"/>
        <end position="948"/>
    </location>
</feature>
<feature type="transmembrane region" description="Helical" evidence="7">
    <location>
        <begin position="1016"/>
        <end position="1035"/>
    </location>
</feature>
<proteinExistence type="predicted"/>
<keyword evidence="4" id="KW-0732">Signal</keyword>
<dbReference type="EMBL" id="JBHSSD010000003">
    <property type="protein sequence ID" value="MFC6163170.1"/>
    <property type="molecule type" value="Genomic_DNA"/>
</dbReference>
<evidence type="ECO:0000256" key="6">
    <source>
        <dbReference type="SAM" id="MobiDB-lite"/>
    </source>
</evidence>
<dbReference type="RefSeq" id="WP_137640824.1">
    <property type="nucleotide sequence ID" value="NZ_BJDK01000030.1"/>
</dbReference>
<feature type="compositionally biased region" description="Basic and acidic residues" evidence="6">
    <location>
        <begin position="426"/>
        <end position="441"/>
    </location>
</feature>
<comment type="subcellular location">
    <subcellularLocation>
        <location evidence="1">Secreted</location>
        <location evidence="1">Cell wall</location>
    </subcellularLocation>
</comment>
<evidence type="ECO:0000256" key="2">
    <source>
        <dbReference type="ARBA" id="ARBA00022512"/>
    </source>
</evidence>
<evidence type="ECO:0000313" key="9">
    <source>
        <dbReference type="Proteomes" id="UP001596253"/>
    </source>
</evidence>
<dbReference type="InterPro" id="IPR011252">
    <property type="entry name" value="Fibrogen-bd_dom1"/>
</dbReference>
<dbReference type="Proteomes" id="UP001596253">
    <property type="component" value="Unassembled WGS sequence"/>
</dbReference>
<keyword evidence="2" id="KW-0134">Cell wall</keyword>
<feature type="region of interest" description="Disordered" evidence="6">
    <location>
        <begin position="147"/>
        <end position="167"/>
    </location>
</feature>
<evidence type="ECO:0000256" key="3">
    <source>
        <dbReference type="ARBA" id="ARBA00022525"/>
    </source>
</evidence>
<keyword evidence="7" id="KW-0812">Transmembrane</keyword>
<reference evidence="9" key="1">
    <citation type="journal article" date="2019" name="Int. J. Syst. Evol. Microbiol.">
        <title>The Global Catalogue of Microorganisms (GCM) 10K type strain sequencing project: providing services to taxonomists for standard genome sequencing and annotation.</title>
        <authorList>
            <consortium name="The Broad Institute Genomics Platform"/>
            <consortium name="The Broad Institute Genome Sequencing Center for Infectious Disease"/>
            <person name="Wu L."/>
            <person name="Ma J."/>
        </authorList>
    </citation>
    <scope>NUCLEOTIDE SEQUENCE [LARGE SCALE GENOMIC DNA]</scope>
    <source>
        <strain evidence="9">CCM 8932</strain>
    </source>
</reference>
<keyword evidence="7" id="KW-0472">Membrane</keyword>
<evidence type="ECO:0008006" key="10">
    <source>
        <dbReference type="Google" id="ProtNLM"/>
    </source>
</evidence>
<keyword evidence="9" id="KW-1185">Reference proteome</keyword>
<comment type="caution">
    <text evidence="8">The sequence shown here is derived from an EMBL/GenBank/DDBJ whole genome shotgun (WGS) entry which is preliminary data.</text>
</comment>
<evidence type="ECO:0000313" key="8">
    <source>
        <dbReference type="EMBL" id="MFC6163170.1"/>
    </source>
</evidence>
<dbReference type="Gene3D" id="2.60.40.740">
    <property type="match status" value="5"/>
</dbReference>
<feature type="compositionally biased region" description="Low complexity" evidence="6">
    <location>
        <begin position="846"/>
        <end position="858"/>
    </location>
</feature>
<feature type="compositionally biased region" description="Low complexity" evidence="6">
    <location>
        <begin position="891"/>
        <end position="900"/>
    </location>
</feature>
<dbReference type="SUPFAM" id="SSF49401">
    <property type="entry name" value="Bacterial adhesins"/>
    <property type="match status" value="6"/>
</dbReference>
<feature type="region of interest" description="Disordered" evidence="6">
    <location>
        <begin position="420"/>
        <end position="444"/>
    </location>
</feature>
<sequence>MRKFWQYLLLAVTGLIIMILSPPLISQAKEVTASGLDANSCVIKDARGRIVSHSAALSPDKEYTINYNWRISNTARIQSGDTVHFYVPNNVEVVGDRSFDLAGSGSIGVCGVTSIKSGSHVGLITLNSRLQSMSQRNGFIRIGVIGAAPETPPEPTPTPTPTPTKPISMTKGVSWVDPNHPTKLNWTIRVNANGNTLDNPVIDDQLSDNQSFVPQSTRATDSLGQTLPVATVNTGSTLSFHLRTTVKRSFKITYQTTPNASYPAQSRSLETFTNAAVYHDDNGHNASANASIDRTLKEPEPTPTEPITMEKSVAWADPGTFTKINWALAISANKNKLVNPVIVDKLSANQSYVDGSVRVIDSTGQAATVSAETNGTEVEFKITGTFDTDLHVTYQTESDQPSGTETFANIAYYSDDNQNSATAQAEIDRTTEPTEPDKPGEEEPIDMTKTATWADPGKFTKIDWQLVVEPNDQKLANPVIVDTLSPNHSYLSGSAKITDTTGTAVPFTVETNGKVVTFKVTGTYTTALKVSYQTTTDNATGDETFENSAVYHDDNGNTATAQAALDREGPVVEPNNPDETTKPIAMTKLAAWTDPNDQTKINWGLEVAANGNKLVNPEIIDEFTNNQTFVDGSAKAYTASGTSIPLTITAKGTELTFKLSGTFTENLHLTYQTQTTKPTGAAIFDNAAIYQDDADNNASAEASIDRDELPVEPEQPVTKDIGMTKNAAWADPGAFTKIDWTIKIAANGNDLLNPKITDDSSTDLTYVDGSAKAIDNTGKVLPVKATVVAHQLVFTITGKLTNDFTLTYQTLAASGKDSFANAAIYEDDNDNNGSAHATVDRDEADTTPSEPDTTEPETPGQPQPEQPGTPQPEQPGVPAPEVPVTPEPERPATTTPTHPAKPSKPSKPGITKPNKPSVSKPSRPSLAKPVKPVKPSAEKPTVAPFKPSIATPTTAIPAIPAIPATSAPVTSQPNSQTAPAVTNAATTNAPAETETPANVLPGKRLPQTNEHPAIDLVMIGLVSFLLCLLLGSYSFHRHA</sequence>
<dbReference type="InterPro" id="IPR008966">
    <property type="entry name" value="Adhesion_dom_sf"/>
</dbReference>
<name>A0ABW1R0Z2_9LACO</name>
<accession>A0ABW1R0Z2</accession>
<protein>
    <recommendedName>
        <fullName evidence="10">Cell surface protein</fullName>
    </recommendedName>
</protein>
<keyword evidence="5" id="KW-0572">Peptidoglycan-anchor</keyword>
<gene>
    <name evidence="8" type="ORF">ACFP3T_00510</name>
</gene>
<dbReference type="Gene3D" id="2.60.40.1280">
    <property type="match status" value="1"/>
</dbReference>